<feature type="compositionally biased region" description="Basic and acidic residues" evidence="4">
    <location>
        <begin position="555"/>
        <end position="572"/>
    </location>
</feature>
<dbReference type="InterPro" id="IPR032781">
    <property type="entry name" value="ABC_tran_Xtn"/>
</dbReference>
<dbReference type="SUPFAM" id="SSF52540">
    <property type="entry name" value="P-loop containing nucleoside triphosphate hydrolases"/>
    <property type="match status" value="2"/>
</dbReference>
<keyword evidence="2 6" id="KW-0067">ATP-binding</keyword>
<feature type="domain" description="ABC transporter" evidence="5">
    <location>
        <begin position="330"/>
        <end position="544"/>
    </location>
</feature>
<evidence type="ECO:0000256" key="1">
    <source>
        <dbReference type="ARBA" id="ARBA00022741"/>
    </source>
</evidence>
<dbReference type="Gene3D" id="3.40.50.300">
    <property type="entry name" value="P-loop containing nucleotide triphosphate hydrolases"/>
    <property type="match status" value="2"/>
</dbReference>
<dbReference type="PROSITE" id="PS50893">
    <property type="entry name" value="ABC_TRANSPORTER_2"/>
    <property type="match status" value="2"/>
</dbReference>
<dbReference type="RefSeq" id="WP_382391621.1">
    <property type="nucleotide sequence ID" value="NZ_JBHUNA010000007.1"/>
</dbReference>
<dbReference type="InterPro" id="IPR051309">
    <property type="entry name" value="ABCF_ATPase"/>
</dbReference>
<dbReference type="InterPro" id="IPR032524">
    <property type="entry name" value="ABC_tran_C"/>
</dbReference>
<evidence type="ECO:0000256" key="2">
    <source>
        <dbReference type="ARBA" id="ARBA00022840"/>
    </source>
</evidence>
<feature type="domain" description="ABC transporter" evidence="5">
    <location>
        <begin position="4"/>
        <end position="278"/>
    </location>
</feature>
<dbReference type="Proteomes" id="UP001597502">
    <property type="component" value="Unassembled WGS sequence"/>
</dbReference>
<accession>A0ABW5V3M1</accession>
<name>A0ABW5V3M1_9BACI</name>
<feature type="region of interest" description="Disordered" evidence="4">
    <location>
        <begin position="543"/>
        <end position="572"/>
    </location>
</feature>
<dbReference type="Pfam" id="PF12848">
    <property type="entry name" value="ABC_tran_Xtn"/>
    <property type="match status" value="1"/>
</dbReference>
<sequence length="637" mass="73215">MIVMQLNDVSKSFGADEILANIKLEIQTNDRIAIVGRNGAGKSTLLKIMAGELSYDEGDLFKPKNASIGYLTQHSSLESDKTIWDEMLDVFDDLLMQQQELRELEQKMKQAASLTDATYEQLLNDYDKKQQLFAENGGYEYEASIKSVLTGLNFHNIPFDTLVNKLSGGQKSRLALGKLLLKKPDLLILDEPTNHLDIATMTWLEQFLASYPGAIAIVSHDRYFLDKTSSIVYEISRNRSKKYNGNYSHYLKQRAIDYEQEMKEYEKQQSEIKKMEDFIQKNIVRASTTKRAQSRRKQLAKMERIEKPKGDEKSASFSFRINRASGNDVLKIDELAFQYGDEAIFQNITVHASRGERIALTGPNGVGKTTLLKTITGALVPSAGNIQIGTNVQIGYYDQEQKQLTPSKTVLDQLWDEYPDIDEKDIRTVLGNFLFSGDDVKKPVHSLSGGEKARLSMARLMMQNANFLILDEPTNHLDIDSKEVLEAALMDFPGTILFVSHDRYFINKLADKIVEMQHTDATIYLGNYDYYMEKKQEEAEIQKLTQSEETGPAQEQRKTQFHENKQEQRERRKIERRIQELEEMIEQHETELAALEQKMTDPDIYEDHEKAMQLTEETNQLKQKIDTLMEEWTELQE</sequence>
<feature type="coiled-coil region" evidence="3">
    <location>
        <begin position="248"/>
        <end position="278"/>
    </location>
</feature>
<comment type="caution">
    <text evidence="6">The sequence shown here is derived from an EMBL/GenBank/DDBJ whole genome shotgun (WGS) entry which is preliminary data.</text>
</comment>
<dbReference type="PANTHER" id="PTHR42855">
    <property type="entry name" value="ABC TRANSPORTER ATP-BINDING SUBUNIT"/>
    <property type="match status" value="1"/>
</dbReference>
<evidence type="ECO:0000259" key="5">
    <source>
        <dbReference type="PROSITE" id="PS50893"/>
    </source>
</evidence>
<evidence type="ECO:0000313" key="6">
    <source>
        <dbReference type="EMBL" id="MFD2760293.1"/>
    </source>
</evidence>
<proteinExistence type="predicted"/>
<dbReference type="PROSITE" id="PS00211">
    <property type="entry name" value="ABC_TRANSPORTER_1"/>
    <property type="match status" value="2"/>
</dbReference>
<reference evidence="7" key="1">
    <citation type="journal article" date="2019" name="Int. J. Syst. Evol. Microbiol.">
        <title>The Global Catalogue of Microorganisms (GCM) 10K type strain sequencing project: providing services to taxonomists for standard genome sequencing and annotation.</title>
        <authorList>
            <consortium name="The Broad Institute Genomics Platform"/>
            <consortium name="The Broad Institute Genome Sequencing Center for Infectious Disease"/>
            <person name="Wu L."/>
            <person name="Ma J."/>
        </authorList>
    </citation>
    <scope>NUCLEOTIDE SEQUENCE [LARGE SCALE GENOMIC DNA]</scope>
    <source>
        <strain evidence="7">TISTR 1535</strain>
    </source>
</reference>
<protein>
    <submittedName>
        <fullName evidence="6">ABC-F family ATP-binding cassette domain-containing protein</fullName>
    </submittedName>
</protein>
<evidence type="ECO:0000313" key="7">
    <source>
        <dbReference type="Proteomes" id="UP001597502"/>
    </source>
</evidence>
<dbReference type="InterPro" id="IPR017871">
    <property type="entry name" value="ABC_transporter-like_CS"/>
</dbReference>
<organism evidence="6 7">
    <name type="scientific">Lentibacillus juripiscarius</name>
    <dbReference type="NCBI Taxonomy" id="257446"/>
    <lineage>
        <taxon>Bacteria</taxon>
        <taxon>Bacillati</taxon>
        <taxon>Bacillota</taxon>
        <taxon>Bacilli</taxon>
        <taxon>Bacillales</taxon>
        <taxon>Bacillaceae</taxon>
        <taxon>Lentibacillus</taxon>
    </lineage>
</organism>
<keyword evidence="3" id="KW-0175">Coiled coil</keyword>
<dbReference type="Pfam" id="PF16326">
    <property type="entry name" value="ABC_tran_CTD"/>
    <property type="match status" value="1"/>
</dbReference>
<gene>
    <name evidence="6" type="ORF">ACFSUO_04795</name>
</gene>
<dbReference type="EMBL" id="JBHUNA010000007">
    <property type="protein sequence ID" value="MFD2760293.1"/>
    <property type="molecule type" value="Genomic_DNA"/>
</dbReference>
<dbReference type="InterPro" id="IPR003439">
    <property type="entry name" value="ABC_transporter-like_ATP-bd"/>
</dbReference>
<evidence type="ECO:0000256" key="3">
    <source>
        <dbReference type="SAM" id="Coils"/>
    </source>
</evidence>
<dbReference type="GO" id="GO:0005524">
    <property type="term" value="F:ATP binding"/>
    <property type="evidence" value="ECO:0007669"/>
    <property type="project" value="UniProtKB-KW"/>
</dbReference>
<keyword evidence="1" id="KW-0547">Nucleotide-binding</keyword>
<dbReference type="Pfam" id="PF00005">
    <property type="entry name" value="ABC_tran"/>
    <property type="match status" value="2"/>
</dbReference>
<dbReference type="InterPro" id="IPR027417">
    <property type="entry name" value="P-loop_NTPase"/>
</dbReference>
<dbReference type="CDD" id="cd03221">
    <property type="entry name" value="ABCF_EF-3"/>
    <property type="match status" value="2"/>
</dbReference>
<dbReference type="PANTHER" id="PTHR42855:SF2">
    <property type="entry name" value="DRUG RESISTANCE ABC TRANSPORTER,ATP-BINDING PROTEIN"/>
    <property type="match status" value="1"/>
</dbReference>
<keyword evidence="7" id="KW-1185">Reference proteome</keyword>
<evidence type="ECO:0000256" key="4">
    <source>
        <dbReference type="SAM" id="MobiDB-lite"/>
    </source>
</evidence>
<dbReference type="InterPro" id="IPR003593">
    <property type="entry name" value="AAA+_ATPase"/>
</dbReference>
<dbReference type="SMART" id="SM00382">
    <property type="entry name" value="AAA"/>
    <property type="match status" value="2"/>
</dbReference>
<dbReference type="InterPro" id="IPR037118">
    <property type="entry name" value="Val-tRNA_synth_C_sf"/>
</dbReference>
<dbReference type="Gene3D" id="1.10.287.380">
    <property type="entry name" value="Valyl-tRNA synthetase, C-terminal domain"/>
    <property type="match status" value="1"/>
</dbReference>